<reference evidence="1 2" key="1">
    <citation type="submission" date="2014-06" db="EMBL/GenBank/DDBJ databases">
        <authorList>
            <consortium name="DOE Joint Genome Institute"/>
            <person name="Kuo A."/>
            <person name="Kohler A."/>
            <person name="Nagy L.G."/>
            <person name="Floudas D."/>
            <person name="Copeland A."/>
            <person name="Barry K.W."/>
            <person name="Cichocki N."/>
            <person name="Veneault-Fourrey C."/>
            <person name="LaButti K."/>
            <person name="Lindquist E.A."/>
            <person name="Lipzen A."/>
            <person name="Lundell T."/>
            <person name="Morin E."/>
            <person name="Murat C."/>
            <person name="Sun H."/>
            <person name="Tunlid A."/>
            <person name="Henrissat B."/>
            <person name="Grigoriev I.V."/>
            <person name="Hibbett D.S."/>
            <person name="Martin F."/>
            <person name="Nordberg H.P."/>
            <person name="Cantor M.N."/>
            <person name="Hua S.X."/>
        </authorList>
    </citation>
    <scope>NUCLEOTIDE SEQUENCE [LARGE SCALE GENOMIC DNA]</scope>
    <source>
        <strain evidence="1 2">ATCC 200175</strain>
    </source>
</reference>
<dbReference type="Proteomes" id="UP000053647">
    <property type="component" value="Unassembled WGS sequence"/>
</dbReference>
<dbReference type="SUPFAM" id="SSF56672">
    <property type="entry name" value="DNA/RNA polymerases"/>
    <property type="match status" value="1"/>
</dbReference>
<protein>
    <recommendedName>
        <fullName evidence="3">DNA/RNA polymerase</fullName>
    </recommendedName>
</protein>
<gene>
    <name evidence="1" type="ORF">PAXINDRAFT_38381</name>
</gene>
<organism evidence="1 2">
    <name type="scientific">Paxillus involutus ATCC 200175</name>
    <dbReference type="NCBI Taxonomy" id="664439"/>
    <lineage>
        <taxon>Eukaryota</taxon>
        <taxon>Fungi</taxon>
        <taxon>Dikarya</taxon>
        <taxon>Basidiomycota</taxon>
        <taxon>Agaricomycotina</taxon>
        <taxon>Agaricomycetes</taxon>
        <taxon>Agaricomycetidae</taxon>
        <taxon>Boletales</taxon>
        <taxon>Paxilineae</taxon>
        <taxon>Paxillaceae</taxon>
        <taxon>Paxillus</taxon>
    </lineage>
</organism>
<evidence type="ECO:0000313" key="2">
    <source>
        <dbReference type="Proteomes" id="UP000053647"/>
    </source>
</evidence>
<dbReference type="EMBL" id="KN821982">
    <property type="protein sequence ID" value="KIJ04280.1"/>
    <property type="molecule type" value="Genomic_DNA"/>
</dbReference>
<reference evidence="2" key="2">
    <citation type="submission" date="2015-01" db="EMBL/GenBank/DDBJ databases">
        <title>Evolutionary Origins and Diversification of the Mycorrhizal Mutualists.</title>
        <authorList>
            <consortium name="DOE Joint Genome Institute"/>
            <consortium name="Mycorrhizal Genomics Consortium"/>
            <person name="Kohler A."/>
            <person name="Kuo A."/>
            <person name="Nagy L.G."/>
            <person name="Floudas D."/>
            <person name="Copeland A."/>
            <person name="Barry K.W."/>
            <person name="Cichocki N."/>
            <person name="Veneault-Fourrey C."/>
            <person name="LaButti K."/>
            <person name="Lindquist E.A."/>
            <person name="Lipzen A."/>
            <person name="Lundell T."/>
            <person name="Morin E."/>
            <person name="Murat C."/>
            <person name="Riley R."/>
            <person name="Ohm R."/>
            <person name="Sun H."/>
            <person name="Tunlid A."/>
            <person name="Henrissat B."/>
            <person name="Grigoriev I.V."/>
            <person name="Hibbett D.S."/>
            <person name="Martin F."/>
        </authorList>
    </citation>
    <scope>NUCLEOTIDE SEQUENCE [LARGE SCALE GENOMIC DNA]</scope>
    <source>
        <strain evidence="2">ATCC 200175</strain>
    </source>
</reference>
<feature type="non-terminal residue" evidence="1">
    <location>
        <position position="94"/>
    </location>
</feature>
<evidence type="ECO:0008006" key="3">
    <source>
        <dbReference type="Google" id="ProtNLM"/>
    </source>
</evidence>
<dbReference type="OrthoDB" id="5599163at2759"/>
<evidence type="ECO:0000313" key="1">
    <source>
        <dbReference type="EMBL" id="KIJ04280.1"/>
    </source>
</evidence>
<dbReference type="Gene3D" id="3.10.10.10">
    <property type="entry name" value="HIV Type 1 Reverse Transcriptase, subunit A, domain 1"/>
    <property type="match status" value="1"/>
</dbReference>
<feature type="non-terminal residue" evidence="1">
    <location>
        <position position="1"/>
    </location>
</feature>
<sequence>RNIPIPPRIHDQAIQIIKDRISSGVYEPSTTSYCSRWFCVVKQDGKSLRLVHDLQPLNAVTIRDSSQPPFVEHLAESFARYAVYGMMDLFAGYD</sequence>
<dbReference type="HOGENOM" id="CLU_092523_5_1_1"/>
<accession>A0A0C9SS64</accession>
<proteinExistence type="predicted"/>
<dbReference type="InterPro" id="IPR043502">
    <property type="entry name" value="DNA/RNA_pol_sf"/>
</dbReference>
<dbReference type="AlphaFoldDB" id="A0A0C9SS64"/>
<keyword evidence="2" id="KW-1185">Reference proteome</keyword>
<name>A0A0C9SS64_PAXIN</name>